<keyword evidence="3" id="KW-1185">Reference proteome</keyword>
<sequence length="68" mass="7612">MKIVKTRTAMMITRHLYQAEDDGDDSQRNKTQLEMSSCDGGDVLDNDDGDDNNGDEDWSVRQMVMAAA</sequence>
<dbReference type="EMBL" id="VSRR010001185">
    <property type="protein sequence ID" value="MPC23275.1"/>
    <property type="molecule type" value="Genomic_DNA"/>
</dbReference>
<proteinExistence type="predicted"/>
<reference evidence="2 3" key="1">
    <citation type="submission" date="2019-05" db="EMBL/GenBank/DDBJ databases">
        <title>Another draft genome of Portunus trituberculatus and its Hox gene families provides insights of decapod evolution.</title>
        <authorList>
            <person name="Jeong J.-H."/>
            <person name="Song I."/>
            <person name="Kim S."/>
            <person name="Choi T."/>
            <person name="Kim D."/>
            <person name="Ryu S."/>
            <person name="Kim W."/>
        </authorList>
    </citation>
    <scope>NUCLEOTIDE SEQUENCE [LARGE SCALE GENOMIC DNA]</scope>
    <source>
        <tissue evidence="2">Muscle</tissue>
    </source>
</reference>
<evidence type="ECO:0000313" key="2">
    <source>
        <dbReference type="EMBL" id="MPC23275.1"/>
    </source>
</evidence>
<evidence type="ECO:0000256" key="1">
    <source>
        <dbReference type="SAM" id="MobiDB-lite"/>
    </source>
</evidence>
<protein>
    <submittedName>
        <fullName evidence="2">Uncharacterized protein</fullName>
    </submittedName>
</protein>
<dbReference type="AlphaFoldDB" id="A0A5B7DPY2"/>
<gene>
    <name evidence="2" type="ORF">E2C01_016315</name>
</gene>
<feature type="region of interest" description="Disordered" evidence="1">
    <location>
        <begin position="18"/>
        <end position="58"/>
    </location>
</feature>
<evidence type="ECO:0000313" key="3">
    <source>
        <dbReference type="Proteomes" id="UP000324222"/>
    </source>
</evidence>
<comment type="caution">
    <text evidence="2">The sequence shown here is derived from an EMBL/GenBank/DDBJ whole genome shotgun (WGS) entry which is preliminary data.</text>
</comment>
<dbReference type="Proteomes" id="UP000324222">
    <property type="component" value="Unassembled WGS sequence"/>
</dbReference>
<organism evidence="2 3">
    <name type="scientific">Portunus trituberculatus</name>
    <name type="common">Swimming crab</name>
    <name type="synonym">Neptunus trituberculatus</name>
    <dbReference type="NCBI Taxonomy" id="210409"/>
    <lineage>
        <taxon>Eukaryota</taxon>
        <taxon>Metazoa</taxon>
        <taxon>Ecdysozoa</taxon>
        <taxon>Arthropoda</taxon>
        <taxon>Crustacea</taxon>
        <taxon>Multicrustacea</taxon>
        <taxon>Malacostraca</taxon>
        <taxon>Eumalacostraca</taxon>
        <taxon>Eucarida</taxon>
        <taxon>Decapoda</taxon>
        <taxon>Pleocyemata</taxon>
        <taxon>Brachyura</taxon>
        <taxon>Eubrachyura</taxon>
        <taxon>Portunoidea</taxon>
        <taxon>Portunidae</taxon>
        <taxon>Portuninae</taxon>
        <taxon>Portunus</taxon>
    </lineage>
</organism>
<accession>A0A5B7DPY2</accession>
<feature type="compositionally biased region" description="Acidic residues" evidence="1">
    <location>
        <begin position="42"/>
        <end position="57"/>
    </location>
</feature>
<name>A0A5B7DPY2_PORTR</name>